<evidence type="ECO:0000313" key="3">
    <source>
        <dbReference type="EMBL" id="TCP28256.1"/>
    </source>
</evidence>
<reference evidence="3 4" key="1">
    <citation type="submission" date="2019-03" db="EMBL/GenBank/DDBJ databases">
        <title>Genomic Encyclopedia of Type Strains, Phase IV (KMG-IV): sequencing the most valuable type-strain genomes for metagenomic binning, comparative biology and taxonomic classification.</title>
        <authorList>
            <person name="Goeker M."/>
        </authorList>
    </citation>
    <scope>NUCLEOTIDE SEQUENCE [LARGE SCALE GENOMIC DNA]</scope>
    <source>
        <strain evidence="3 4">DSM 14836</strain>
    </source>
</reference>
<organism evidence="3 4">
    <name type="scientific">Tenacibaculum skagerrakense</name>
    <dbReference type="NCBI Taxonomy" id="186571"/>
    <lineage>
        <taxon>Bacteria</taxon>
        <taxon>Pseudomonadati</taxon>
        <taxon>Bacteroidota</taxon>
        <taxon>Flavobacteriia</taxon>
        <taxon>Flavobacteriales</taxon>
        <taxon>Flavobacteriaceae</taxon>
        <taxon>Tenacibaculum</taxon>
    </lineage>
</organism>
<dbReference type="Pfam" id="PF13181">
    <property type="entry name" value="TPR_8"/>
    <property type="match status" value="1"/>
</dbReference>
<dbReference type="InterPro" id="IPR011990">
    <property type="entry name" value="TPR-like_helical_dom_sf"/>
</dbReference>
<dbReference type="AlphaFoldDB" id="A0A4V2SMQ6"/>
<keyword evidence="2" id="KW-0732">Signal</keyword>
<comment type="caution">
    <text evidence="3">The sequence shown here is derived from an EMBL/GenBank/DDBJ whole genome shotgun (WGS) entry which is preliminary data.</text>
</comment>
<evidence type="ECO:0000313" key="4">
    <source>
        <dbReference type="Proteomes" id="UP000294564"/>
    </source>
</evidence>
<dbReference type="SMART" id="SM00028">
    <property type="entry name" value="TPR"/>
    <property type="match status" value="2"/>
</dbReference>
<dbReference type="Gene3D" id="1.25.40.10">
    <property type="entry name" value="Tetratricopeptide repeat domain"/>
    <property type="match status" value="1"/>
</dbReference>
<proteinExistence type="predicted"/>
<dbReference type="PROSITE" id="PS50005">
    <property type="entry name" value="TPR"/>
    <property type="match status" value="1"/>
</dbReference>
<sequence length="429" mass="49550">MKLKNIIYSISVFTLLSCSNNEANNSITNKEDYEAFLTESKSTEIQQVKKNLSFWKDKLEKSPTQYPYLSKIASINTNLFTITGNINYLKEAEKKLLQVNEKAFSVGNLRALARNYISQHKFKDALNVLKKVEKNGEELVATQKMLFDVHLELGQNDEAKHYLDQIEKYADFDYFIRAGKWSDHKGDLSSAITFLEKALSIAKFKNNKDLLVWSYTNLADFYGHNNEIKKSYQYYLKSLAIQPHNSYAMKGISWIVYSYENNPDEALRILEKIKEQNASPDYSLFIAEIYEYKNDEEMKTKYLNSFLSQTENKSYGVMYNSHIAKVILDEFDEQTKAYNIILQEIENRATAESYDLLAWAAFKNGELKKSLSIANEHIVGKSFEPSILYHVAEIYKANGLLDEASKIKVELLECGYELGPVTFNKIERL</sequence>
<feature type="repeat" description="TPR" evidence="1">
    <location>
        <begin position="212"/>
        <end position="245"/>
    </location>
</feature>
<dbReference type="RefSeq" id="WP_132792236.1">
    <property type="nucleotide sequence ID" value="NZ_SLXM01000001.1"/>
</dbReference>
<feature type="chain" id="PRO_5020615980" evidence="2">
    <location>
        <begin position="24"/>
        <end position="429"/>
    </location>
</feature>
<name>A0A4V2SMQ6_9FLAO</name>
<accession>A0A4V2SMQ6</accession>
<keyword evidence="1" id="KW-0802">TPR repeat</keyword>
<gene>
    <name evidence="3" type="ORF">EV195_101418</name>
</gene>
<feature type="signal peptide" evidence="2">
    <location>
        <begin position="1"/>
        <end position="23"/>
    </location>
</feature>
<dbReference type="EMBL" id="SLXM01000001">
    <property type="protein sequence ID" value="TCP28256.1"/>
    <property type="molecule type" value="Genomic_DNA"/>
</dbReference>
<dbReference type="InterPro" id="IPR019734">
    <property type="entry name" value="TPR_rpt"/>
</dbReference>
<dbReference type="SUPFAM" id="SSF48452">
    <property type="entry name" value="TPR-like"/>
    <property type="match status" value="1"/>
</dbReference>
<evidence type="ECO:0000256" key="2">
    <source>
        <dbReference type="SAM" id="SignalP"/>
    </source>
</evidence>
<dbReference type="PROSITE" id="PS51257">
    <property type="entry name" value="PROKAR_LIPOPROTEIN"/>
    <property type="match status" value="1"/>
</dbReference>
<dbReference type="OrthoDB" id="1399920at2"/>
<dbReference type="Proteomes" id="UP000294564">
    <property type="component" value="Unassembled WGS sequence"/>
</dbReference>
<keyword evidence="4" id="KW-1185">Reference proteome</keyword>
<protein>
    <submittedName>
        <fullName evidence="3">Tetratricopeptide repeat protein</fullName>
    </submittedName>
</protein>
<evidence type="ECO:0000256" key="1">
    <source>
        <dbReference type="PROSITE-ProRule" id="PRU00339"/>
    </source>
</evidence>